<reference evidence="2 3" key="1">
    <citation type="journal article" date="2012" name="J. Bacteriol.">
        <title>Genome Sequence of the Filamentous Bacterium Fibrisoma limi BUZ 3T.</title>
        <authorList>
            <person name="Filippini M."/>
            <person name="Qi W."/>
            <person name="Jaenicke S."/>
            <person name="Goesmann A."/>
            <person name="Smits T.H."/>
            <person name="Bagheri H.C."/>
        </authorList>
    </citation>
    <scope>NUCLEOTIDE SEQUENCE [LARGE SCALE GENOMIC DNA]</scope>
    <source>
        <strain evidence="3">BUZ 3T</strain>
    </source>
</reference>
<comment type="caution">
    <text evidence="2">The sequence shown here is derived from an EMBL/GenBank/DDBJ whole genome shotgun (WGS) entry which is preliminary data.</text>
</comment>
<dbReference type="STRING" id="1185876.BN8_02266"/>
<proteinExistence type="predicted"/>
<feature type="region of interest" description="Disordered" evidence="1">
    <location>
        <begin position="1"/>
        <end position="33"/>
    </location>
</feature>
<sequence>MDEPFQAGRQDLAGKYTNIAEQFNQADRRPTLD</sequence>
<gene>
    <name evidence="2" type="ORF">BN8_02266</name>
</gene>
<dbReference type="EMBL" id="CAIT01000006">
    <property type="protein sequence ID" value="CCH53190.1"/>
    <property type="molecule type" value="Genomic_DNA"/>
</dbReference>
<evidence type="ECO:0000313" key="2">
    <source>
        <dbReference type="EMBL" id="CCH53190.1"/>
    </source>
</evidence>
<protein>
    <submittedName>
        <fullName evidence="2">Uncharacterized protein</fullName>
    </submittedName>
</protein>
<name>I2GH15_9BACT</name>
<keyword evidence="3" id="KW-1185">Reference proteome</keyword>
<organism evidence="2 3">
    <name type="scientific">Fibrisoma limi BUZ 3</name>
    <dbReference type="NCBI Taxonomy" id="1185876"/>
    <lineage>
        <taxon>Bacteria</taxon>
        <taxon>Pseudomonadati</taxon>
        <taxon>Bacteroidota</taxon>
        <taxon>Cytophagia</taxon>
        <taxon>Cytophagales</taxon>
        <taxon>Spirosomataceae</taxon>
        <taxon>Fibrisoma</taxon>
    </lineage>
</organism>
<dbReference type="Proteomes" id="UP000009309">
    <property type="component" value="Unassembled WGS sequence"/>
</dbReference>
<evidence type="ECO:0000313" key="3">
    <source>
        <dbReference type="Proteomes" id="UP000009309"/>
    </source>
</evidence>
<accession>I2GH15</accession>
<dbReference type="AlphaFoldDB" id="I2GH15"/>
<evidence type="ECO:0000256" key="1">
    <source>
        <dbReference type="SAM" id="MobiDB-lite"/>
    </source>
</evidence>